<dbReference type="RefSeq" id="WP_111920065.1">
    <property type="nucleotide sequence ID" value="NZ_CP030280.1"/>
</dbReference>
<protein>
    <submittedName>
        <fullName evidence="2">DUF2325 domain-containing protein</fullName>
    </submittedName>
</protein>
<dbReference type="Proteomes" id="UP000250003">
    <property type="component" value="Chromosome"/>
</dbReference>
<reference evidence="3" key="1">
    <citation type="submission" date="2018-06" db="EMBL/GenBank/DDBJ databases">
        <title>Description of Blautia argi sp. nov., a new anaerobic isolated from dog feces.</title>
        <authorList>
            <person name="Chang Y.-H."/>
            <person name="Paek J."/>
            <person name="Shin Y."/>
        </authorList>
    </citation>
    <scope>NUCLEOTIDE SEQUENCE [LARGE SCALE GENOMIC DNA]</scope>
    <source>
        <strain evidence="3">KCTC 15426</strain>
    </source>
</reference>
<comment type="similarity">
    <text evidence="1">Belongs to the UPF0751 family.</text>
</comment>
<dbReference type="EMBL" id="CP030280">
    <property type="protein sequence ID" value="AWY98578.1"/>
    <property type="molecule type" value="Genomic_DNA"/>
</dbReference>
<organism evidence="2 3">
    <name type="scientific">Blautia argi</name>
    <dbReference type="NCBI Taxonomy" id="1912897"/>
    <lineage>
        <taxon>Bacteria</taxon>
        <taxon>Bacillati</taxon>
        <taxon>Bacillota</taxon>
        <taxon>Clostridia</taxon>
        <taxon>Lachnospirales</taxon>
        <taxon>Lachnospiraceae</taxon>
        <taxon>Blautia</taxon>
    </lineage>
</organism>
<gene>
    <name evidence="2" type="ORF">DQQ01_10905</name>
</gene>
<evidence type="ECO:0000256" key="1">
    <source>
        <dbReference type="ARBA" id="ARBA00007189"/>
    </source>
</evidence>
<accession>A0A2Z4UC53</accession>
<dbReference type="InterPro" id="IPR016772">
    <property type="entry name" value="UCP020408"/>
</dbReference>
<dbReference type="AlphaFoldDB" id="A0A2Z4UC53"/>
<evidence type="ECO:0000313" key="2">
    <source>
        <dbReference type="EMBL" id="AWY98578.1"/>
    </source>
</evidence>
<evidence type="ECO:0000313" key="3">
    <source>
        <dbReference type="Proteomes" id="UP000250003"/>
    </source>
</evidence>
<keyword evidence="3" id="KW-1185">Reference proteome</keyword>
<proteinExistence type="inferred from homology"/>
<dbReference type="KEGG" id="blau:DQQ01_10905"/>
<sequence>MSIVIIIGGNERMVTRYENLCENYGCKAKVFVKEHGSIKKKMGCPDLLLMFTNTVSHKMVMNASQEAKRNKIPIVRIHRASTAALQSVLEDIKGGVIHA</sequence>
<name>A0A2Z4UC53_9FIRM</name>
<dbReference type="OrthoDB" id="5396775at2"/>
<dbReference type="Pfam" id="PF10087">
    <property type="entry name" value="DUF2325"/>
    <property type="match status" value="1"/>
</dbReference>